<evidence type="ECO:0000313" key="7">
    <source>
        <dbReference type="EMBL" id="GMT00587.1"/>
    </source>
</evidence>
<feature type="domain" description="Inositol polyphosphate-related phosphatase" evidence="5">
    <location>
        <begin position="37"/>
        <end position="342"/>
    </location>
</feature>
<feature type="non-terminal residue" evidence="7">
    <location>
        <position position="1"/>
    </location>
</feature>
<keyword evidence="4" id="KW-0968">Cytoplasmic vesicle</keyword>
<evidence type="ECO:0000256" key="3">
    <source>
        <dbReference type="ARBA" id="ARBA00022753"/>
    </source>
</evidence>
<dbReference type="InterPro" id="IPR013783">
    <property type="entry name" value="Ig-like_fold"/>
</dbReference>
<dbReference type="InterPro" id="IPR048869">
    <property type="entry name" value="OCRL-1_2_ASH"/>
</dbReference>
<proteinExistence type="predicted"/>
<dbReference type="Gene3D" id="3.60.10.10">
    <property type="entry name" value="Endonuclease/exonuclease/phosphatase"/>
    <property type="match status" value="1"/>
</dbReference>
<evidence type="ECO:0000259" key="6">
    <source>
        <dbReference type="SMART" id="SM00324"/>
    </source>
</evidence>
<dbReference type="AlphaFoldDB" id="A0AAV5U254"/>
<dbReference type="EMBL" id="BTSX01000005">
    <property type="protein sequence ID" value="GMT00587.1"/>
    <property type="molecule type" value="Genomic_DNA"/>
</dbReference>
<dbReference type="SMART" id="SM00324">
    <property type="entry name" value="RhoGAP"/>
    <property type="match status" value="1"/>
</dbReference>
<dbReference type="GO" id="GO:0007165">
    <property type="term" value="P:signal transduction"/>
    <property type="evidence" value="ECO:0007669"/>
    <property type="project" value="InterPro"/>
</dbReference>
<comment type="subcellular location">
    <subcellularLocation>
        <location evidence="2">Cytoplasmic vesicle</location>
        <location evidence="2">Phagosome membrane</location>
    </subcellularLocation>
    <subcellularLocation>
        <location evidence="1">Early endosome membrane</location>
    </subcellularLocation>
</comment>
<dbReference type="CDD" id="cd09074">
    <property type="entry name" value="INPP5c"/>
    <property type="match status" value="1"/>
</dbReference>
<comment type="caution">
    <text evidence="7">The sequence shown here is derived from an EMBL/GenBank/DDBJ whole genome shotgun (WGS) entry which is preliminary data.</text>
</comment>
<dbReference type="SMART" id="SM00128">
    <property type="entry name" value="IPPc"/>
    <property type="match status" value="1"/>
</dbReference>
<reference evidence="7" key="1">
    <citation type="submission" date="2023-10" db="EMBL/GenBank/DDBJ databases">
        <title>Genome assembly of Pristionchus species.</title>
        <authorList>
            <person name="Yoshida K."/>
            <person name="Sommer R.J."/>
        </authorList>
    </citation>
    <scope>NUCLEOTIDE SEQUENCE</scope>
    <source>
        <strain evidence="7">RS0144</strain>
    </source>
</reference>
<dbReference type="GO" id="GO:0030670">
    <property type="term" value="C:phagocytic vesicle membrane"/>
    <property type="evidence" value="ECO:0007669"/>
    <property type="project" value="UniProtKB-SubCell"/>
</dbReference>
<evidence type="ECO:0000313" key="8">
    <source>
        <dbReference type="Proteomes" id="UP001432027"/>
    </source>
</evidence>
<evidence type="ECO:0000256" key="2">
    <source>
        <dbReference type="ARBA" id="ARBA00004580"/>
    </source>
</evidence>
<dbReference type="Pfam" id="PF21310">
    <property type="entry name" value="OCRL-like_ASH"/>
    <property type="match status" value="1"/>
</dbReference>
<dbReference type="PANTHER" id="PTHR11200:SF300">
    <property type="entry name" value="TYPE II INOSITOL 1,4,5-TRISPHOSPHATE 5-PHOSPHATASE"/>
    <property type="match status" value="1"/>
</dbReference>
<dbReference type="Gene3D" id="1.10.555.10">
    <property type="entry name" value="Rho GTPase activation protein"/>
    <property type="match status" value="1"/>
</dbReference>
<dbReference type="GO" id="GO:0031901">
    <property type="term" value="C:early endosome membrane"/>
    <property type="evidence" value="ECO:0007669"/>
    <property type="project" value="UniProtKB-SubCell"/>
</dbReference>
<keyword evidence="3" id="KW-0967">Endosome</keyword>
<dbReference type="PANTHER" id="PTHR11200">
    <property type="entry name" value="INOSITOL 5-PHOSPHATASE"/>
    <property type="match status" value="1"/>
</dbReference>
<dbReference type="InterPro" id="IPR000300">
    <property type="entry name" value="IPPc"/>
</dbReference>
<evidence type="ECO:0000259" key="5">
    <source>
        <dbReference type="SMART" id="SM00128"/>
    </source>
</evidence>
<sequence length="674" mass="76270">VEMTFYATNRKVGYIRGRDAFVDEIMNDWREKYSKIESAKVVVSTFNVNGRIPPNQIDDWLNSESDADVYVIGLQEMDLSVGTYIMENGVKEKQWISSILASIPNHKGKYRVITSVRLVGMLLVVVGHTESTIRISDVSTTIVATGVQVLMNKLGNKGGVCASLLMNNTRVAFVNTHLAAGDESVTRRNEDFREISQMIFPNGLSLFDHDIIIWLGDLNYRINSQVNGLSNSDVRRIASSSEMTRLVKFDQLREQQSFGKIFVGFKEGPISFPPTYKYDIGTHIWDTSEKARSPAWCDRILWWSGDEDTKISLNSYTSIPSVTLSDHKPVRAELNLEVRTINQRVADSLYEEAIREADKRTNDLLPQISLSCQEVDLGEVYFMKRATLSIRVKNEGKAGVRLKLKERPGVGISAEWLNVFLPHSHLVVGQQMDMLLSITVDKRTSWLLEDKSEVLSDILVLSLEKGRDHFIPVSATYTHRVFGMSLSHMGGAKEDLLISLDDTPSLPVALPFYSLVSSIRKMGVANLSFGDFNDQDDFDRIRESLEKESPTDLSVLPRVNIFSLYSTLLRLMDSLKEPLIPPSHRSDWLLFCQDASRLWGLVNQFPLENQQLIIFITDFLRELVHINPSARDQVRVWADVIVRETSTSAPSTPRETALRSIVEYSRDTALFHLP</sequence>
<dbReference type="GO" id="GO:0046856">
    <property type="term" value="P:phosphatidylinositol dephosphorylation"/>
    <property type="evidence" value="ECO:0007669"/>
    <property type="project" value="InterPro"/>
</dbReference>
<evidence type="ECO:0000256" key="1">
    <source>
        <dbReference type="ARBA" id="ARBA00004146"/>
    </source>
</evidence>
<feature type="domain" description="Rho-GAP" evidence="6">
    <location>
        <begin position="506"/>
        <end position="666"/>
    </location>
</feature>
<dbReference type="InterPro" id="IPR036691">
    <property type="entry name" value="Endo/exonu/phosph_ase_sf"/>
</dbReference>
<dbReference type="Pfam" id="PF22669">
    <property type="entry name" value="Exo_endo_phos2"/>
    <property type="match status" value="1"/>
</dbReference>
<dbReference type="Gene3D" id="2.60.40.10">
    <property type="entry name" value="Immunoglobulins"/>
    <property type="match status" value="1"/>
</dbReference>
<gene>
    <name evidence="7" type="ORF">PENTCL1PPCAC_22761</name>
</gene>
<organism evidence="7 8">
    <name type="scientific">Pristionchus entomophagus</name>
    <dbReference type="NCBI Taxonomy" id="358040"/>
    <lineage>
        <taxon>Eukaryota</taxon>
        <taxon>Metazoa</taxon>
        <taxon>Ecdysozoa</taxon>
        <taxon>Nematoda</taxon>
        <taxon>Chromadorea</taxon>
        <taxon>Rhabditida</taxon>
        <taxon>Rhabditina</taxon>
        <taxon>Diplogasteromorpha</taxon>
        <taxon>Diplogasteroidea</taxon>
        <taxon>Neodiplogasteridae</taxon>
        <taxon>Pristionchus</taxon>
    </lineage>
</organism>
<dbReference type="Proteomes" id="UP001432027">
    <property type="component" value="Unassembled WGS sequence"/>
</dbReference>
<dbReference type="InterPro" id="IPR000198">
    <property type="entry name" value="RhoGAP_dom"/>
</dbReference>
<dbReference type="InterPro" id="IPR046985">
    <property type="entry name" value="IP5"/>
</dbReference>
<name>A0AAV5U254_9BILA</name>
<dbReference type="InterPro" id="IPR008936">
    <property type="entry name" value="Rho_GTPase_activation_prot"/>
</dbReference>
<accession>A0AAV5U254</accession>
<dbReference type="GO" id="GO:0004439">
    <property type="term" value="F:phosphatidylinositol-4,5-bisphosphate 5-phosphatase activity"/>
    <property type="evidence" value="ECO:0007669"/>
    <property type="project" value="TreeGrafter"/>
</dbReference>
<evidence type="ECO:0000256" key="4">
    <source>
        <dbReference type="ARBA" id="ARBA00023329"/>
    </source>
</evidence>
<dbReference type="SUPFAM" id="SSF56219">
    <property type="entry name" value="DNase I-like"/>
    <property type="match status" value="1"/>
</dbReference>
<protein>
    <submittedName>
        <fullName evidence="7">Uncharacterized protein</fullName>
    </submittedName>
</protein>
<dbReference type="SUPFAM" id="SSF48350">
    <property type="entry name" value="GTPase activation domain, GAP"/>
    <property type="match status" value="1"/>
</dbReference>
<keyword evidence="8" id="KW-1185">Reference proteome</keyword>